<dbReference type="InterPro" id="IPR002716">
    <property type="entry name" value="PIN_dom"/>
</dbReference>
<accession>A0ABY5K7K9</accession>
<evidence type="ECO:0000259" key="5">
    <source>
        <dbReference type="Pfam" id="PF01850"/>
    </source>
</evidence>
<dbReference type="Proteomes" id="UP001317322">
    <property type="component" value="Chromosome"/>
</dbReference>
<keyword evidence="3" id="KW-0378">Hydrolase</keyword>
<evidence type="ECO:0000313" key="7">
    <source>
        <dbReference type="Proteomes" id="UP001317322"/>
    </source>
</evidence>
<reference evidence="6 7" key="1">
    <citation type="submission" date="2022-07" db="EMBL/GenBank/DDBJ databases">
        <title>Novel species in genus cellulomonas.</title>
        <authorList>
            <person name="Ye L."/>
        </authorList>
    </citation>
    <scope>NUCLEOTIDE SEQUENCE [LARGE SCALE GENOMIC DNA]</scope>
    <source>
        <strain evidence="7">zg-Y908</strain>
    </source>
</reference>
<keyword evidence="2" id="KW-0479">Metal-binding</keyword>
<dbReference type="CDD" id="cd09872">
    <property type="entry name" value="PIN_Sll0205-like"/>
    <property type="match status" value="1"/>
</dbReference>
<keyword evidence="1" id="KW-0540">Nuclease</keyword>
<evidence type="ECO:0000256" key="4">
    <source>
        <dbReference type="ARBA" id="ARBA00022842"/>
    </source>
</evidence>
<proteinExistence type="predicted"/>
<dbReference type="InterPro" id="IPR041705">
    <property type="entry name" value="PIN_Sll0205"/>
</dbReference>
<evidence type="ECO:0000313" key="6">
    <source>
        <dbReference type="EMBL" id="UUI65050.1"/>
    </source>
</evidence>
<dbReference type="SUPFAM" id="SSF88723">
    <property type="entry name" value="PIN domain-like"/>
    <property type="match status" value="1"/>
</dbReference>
<keyword evidence="7" id="KW-1185">Reference proteome</keyword>
<gene>
    <name evidence="6" type="ORF">NP075_18375</name>
</gene>
<dbReference type="RefSeq" id="WP_227563543.1">
    <property type="nucleotide sequence ID" value="NZ_CP101989.1"/>
</dbReference>
<dbReference type="PANTHER" id="PTHR36173">
    <property type="entry name" value="RIBONUCLEASE VAPC16-RELATED"/>
    <property type="match status" value="1"/>
</dbReference>
<dbReference type="EMBL" id="CP101989">
    <property type="protein sequence ID" value="UUI65050.1"/>
    <property type="molecule type" value="Genomic_DNA"/>
</dbReference>
<evidence type="ECO:0000256" key="3">
    <source>
        <dbReference type="ARBA" id="ARBA00022801"/>
    </source>
</evidence>
<dbReference type="PANTHER" id="PTHR36173:SF2">
    <property type="entry name" value="RIBONUCLEASE VAPC16"/>
    <property type="match status" value="1"/>
</dbReference>
<dbReference type="InterPro" id="IPR029060">
    <property type="entry name" value="PIN-like_dom_sf"/>
</dbReference>
<dbReference type="Gene3D" id="3.40.50.1010">
    <property type="entry name" value="5'-nuclease"/>
    <property type="match status" value="1"/>
</dbReference>
<dbReference type="Pfam" id="PF01850">
    <property type="entry name" value="PIN"/>
    <property type="match status" value="1"/>
</dbReference>
<evidence type="ECO:0000256" key="2">
    <source>
        <dbReference type="ARBA" id="ARBA00022723"/>
    </source>
</evidence>
<sequence length="131" mass="14495">MTVLLDTHVVLWLLADDPRLGPRARDRLAAAGERLVSTASLWEIAIKVELGKLHVPDDLPTRITAAGLGWLEPGAVHTWAVRDVRGMPHRDPFDRLLLAQASVERVALMTADQALLDARLDPDVTRVDARR</sequence>
<dbReference type="InterPro" id="IPR052919">
    <property type="entry name" value="TA_system_RNase"/>
</dbReference>
<keyword evidence="4" id="KW-0460">Magnesium</keyword>
<feature type="domain" description="PIN" evidence="5">
    <location>
        <begin position="3"/>
        <end position="115"/>
    </location>
</feature>
<organism evidence="6 7">
    <name type="scientific">Cellulomonas wangsupingiae</name>
    <dbReference type="NCBI Taxonomy" id="2968085"/>
    <lineage>
        <taxon>Bacteria</taxon>
        <taxon>Bacillati</taxon>
        <taxon>Actinomycetota</taxon>
        <taxon>Actinomycetes</taxon>
        <taxon>Micrococcales</taxon>
        <taxon>Cellulomonadaceae</taxon>
        <taxon>Cellulomonas</taxon>
    </lineage>
</organism>
<name>A0ABY5K7K9_9CELL</name>
<evidence type="ECO:0000256" key="1">
    <source>
        <dbReference type="ARBA" id="ARBA00022722"/>
    </source>
</evidence>
<protein>
    <submittedName>
        <fullName evidence="6">Type II toxin-antitoxin system VapC family toxin</fullName>
    </submittedName>
</protein>